<dbReference type="Proteomes" id="UP000500826">
    <property type="component" value="Chromosome"/>
</dbReference>
<evidence type="ECO:0000313" key="3">
    <source>
        <dbReference type="Proteomes" id="UP000500826"/>
    </source>
</evidence>
<gene>
    <name evidence="2" type="ORF">HK414_08970</name>
</gene>
<accession>A0ABX6P1R5</accession>
<keyword evidence="3" id="KW-1185">Reference proteome</keyword>
<evidence type="ECO:0008006" key="4">
    <source>
        <dbReference type="Google" id="ProtNLM"/>
    </source>
</evidence>
<proteinExistence type="predicted"/>
<organism evidence="2 3">
    <name type="scientific">Ramlibacter terrae</name>
    <dbReference type="NCBI Taxonomy" id="2732511"/>
    <lineage>
        <taxon>Bacteria</taxon>
        <taxon>Pseudomonadati</taxon>
        <taxon>Pseudomonadota</taxon>
        <taxon>Betaproteobacteria</taxon>
        <taxon>Burkholderiales</taxon>
        <taxon>Comamonadaceae</taxon>
        <taxon>Ramlibacter</taxon>
    </lineage>
</organism>
<evidence type="ECO:0000313" key="2">
    <source>
        <dbReference type="EMBL" id="QJW84010.1"/>
    </source>
</evidence>
<protein>
    <recommendedName>
        <fullName evidence="4">Hybrid sensor histidine kinase/response regulator</fullName>
    </recommendedName>
</protein>
<sequence>MLLNPDTPEEPDRRLPGIPDSEIGRRMVATDWASTPLGPVDGWPRSLRIAVGICLNSRFPMFVWWGDALVNIYNDAYIPVLGKKHPGAFGQPARQWWSDIWDVLGSQVEEVMVHGRPTGTSAPCW</sequence>
<feature type="region of interest" description="Disordered" evidence="1">
    <location>
        <begin position="1"/>
        <end position="20"/>
    </location>
</feature>
<reference evidence="2 3" key="1">
    <citation type="submission" date="2020-05" db="EMBL/GenBank/DDBJ databases">
        <title>Ramlibacter rhizophilus sp. nov., isolated from rhizosphere soil of national flower Mugunghwa from South Korea.</title>
        <authorList>
            <person name="Zheng-Fei Y."/>
            <person name="Huan T."/>
        </authorList>
    </citation>
    <scope>NUCLEOTIDE SEQUENCE [LARGE SCALE GENOMIC DNA]</scope>
    <source>
        <strain evidence="2 3">H242</strain>
    </source>
</reference>
<dbReference type="EMBL" id="CP053418">
    <property type="protein sequence ID" value="QJW84010.1"/>
    <property type="molecule type" value="Genomic_DNA"/>
</dbReference>
<name>A0ABX6P1R5_9BURK</name>
<evidence type="ECO:0000256" key="1">
    <source>
        <dbReference type="SAM" id="MobiDB-lite"/>
    </source>
</evidence>